<feature type="repeat" description="HEAT" evidence="4">
    <location>
        <begin position="1347"/>
        <end position="1385"/>
    </location>
</feature>
<dbReference type="Pfam" id="PF24987">
    <property type="entry name" value="HEAT_EF3_N"/>
    <property type="match status" value="1"/>
</dbReference>
<dbReference type="OrthoDB" id="5148094at2759"/>
<dbReference type="EMBL" id="CP014503">
    <property type="protein sequence ID" value="ANB15743.1"/>
    <property type="molecule type" value="Genomic_DNA"/>
</dbReference>
<dbReference type="Pfam" id="PF23271">
    <property type="entry name" value="HEAT_GCN1"/>
    <property type="match status" value="1"/>
</dbReference>
<dbReference type="GO" id="GO:0005829">
    <property type="term" value="C:cytosol"/>
    <property type="evidence" value="ECO:0007669"/>
    <property type="project" value="TreeGrafter"/>
</dbReference>
<feature type="repeat" description="HEAT" evidence="4">
    <location>
        <begin position="1504"/>
        <end position="1543"/>
    </location>
</feature>
<dbReference type="GeneID" id="30035403"/>
<evidence type="ECO:0000313" key="6">
    <source>
        <dbReference type="EMBL" id="ANB15743.1"/>
    </source>
</evidence>
<evidence type="ECO:0000256" key="1">
    <source>
        <dbReference type="ARBA" id="ARBA00007366"/>
    </source>
</evidence>
<dbReference type="GO" id="GO:0034198">
    <property type="term" value="P:cellular response to amino acid starvation"/>
    <property type="evidence" value="ECO:0007669"/>
    <property type="project" value="TreeGrafter"/>
</dbReference>
<feature type="domain" description="TOG" evidence="5">
    <location>
        <begin position="1176"/>
        <end position="1406"/>
    </location>
</feature>
<dbReference type="InterPro" id="IPR016024">
    <property type="entry name" value="ARM-type_fold"/>
</dbReference>
<dbReference type="RefSeq" id="XP_018738220.1">
    <property type="nucleotide sequence ID" value="XM_018880396.1"/>
</dbReference>
<feature type="repeat" description="HEAT" evidence="4">
    <location>
        <begin position="1462"/>
        <end position="1504"/>
    </location>
</feature>
<protein>
    <recommendedName>
        <fullName evidence="3">eIF-2-alpha kinase activator GCN1</fullName>
    </recommendedName>
</protein>
<dbReference type="FunFam" id="1.25.10.10:FF:000090">
    <property type="entry name" value="eIF-2-alpha kinase activator GCN1"/>
    <property type="match status" value="1"/>
</dbReference>
<dbReference type="FunFam" id="1.25.10.10:FF:000096">
    <property type="entry name" value="eIF-2-alpha kinase activator gcn1"/>
    <property type="match status" value="1"/>
</dbReference>
<keyword evidence="2" id="KW-0677">Repeat</keyword>
<dbReference type="PROSITE" id="PS50077">
    <property type="entry name" value="HEAT_REPEAT"/>
    <property type="match status" value="3"/>
</dbReference>
<evidence type="ECO:0000256" key="2">
    <source>
        <dbReference type="ARBA" id="ARBA00022737"/>
    </source>
</evidence>
<evidence type="ECO:0000259" key="5">
    <source>
        <dbReference type="SMART" id="SM01349"/>
    </source>
</evidence>
<gene>
    <name evidence="6" type="primary">GCN1</name>
    <name evidence="6" type="ORF">AWJ20_3387</name>
</gene>
<dbReference type="GO" id="GO:0030295">
    <property type="term" value="F:protein kinase activator activity"/>
    <property type="evidence" value="ECO:0007669"/>
    <property type="project" value="EnsemblFungi"/>
</dbReference>
<dbReference type="InterPro" id="IPR056809">
    <property type="entry name" value="HEAT_GCN1_fung"/>
</dbReference>
<dbReference type="InterPro" id="IPR056810">
    <property type="entry name" value="GNC1-like_N"/>
</dbReference>
<evidence type="ECO:0000256" key="4">
    <source>
        <dbReference type="PROSITE-ProRule" id="PRU00103"/>
    </source>
</evidence>
<organism evidence="6 7">
    <name type="scientific">Sugiyamaella lignohabitans</name>
    <dbReference type="NCBI Taxonomy" id="796027"/>
    <lineage>
        <taxon>Eukaryota</taxon>
        <taxon>Fungi</taxon>
        <taxon>Dikarya</taxon>
        <taxon>Ascomycota</taxon>
        <taxon>Saccharomycotina</taxon>
        <taxon>Dipodascomycetes</taxon>
        <taxon>Dipodascales</taxon>
        <taxon>Trichomonascaceae</taxon>
        <taxon>Sugiyamaella</taxon>
    </lineage>
</organism>
<dbReference type="GO" id="GO:0031571">
    <property type="term" value="P:mitotic G1 DNA damage checkpoint signaling"/>
    <property type="evidence" value="ECO:0007669"/>
    <property type="project" value="EnsemblFungi"/>
</dbReference>
<evidence type="ECO:0000256" key="3">
    <source>
        <dbReference type="ARBA" id="ARBA00072275"/>
    </source>
</evidence>
<keyword evidence="7" id="KW-1185">Reference proteome</keyword>
<accession>A0A167FV98</accession>
<dbReference type="InterPro" id="IPR034085">
    <property type="entry name" value="TOG"/>
</dbReference>
<dbReference type="PANTHER" id="PTHR23346">
    <property type="entry name" value="TRANSLATIONAL ACTIVATOR GCN1-RELATED"/>
    <property type="match status" value="1"/>
</dbReference>
<feature type="domain" description="TOG" evidence="5">
    <location>
        <begin position="1491"/>
        <end position="1744"/>
    </location>
</feature>
<dbReference type="InterPro" id="IPR057546">
    <property type="entry name" value="HEAT_GCN1"/>
</dbReference>
<dbReference type="Gene3D" id="1.25.10.10">
    <property type="entry name" value="Leucine-rich Repeat Variant"/>
    <property type="match status" value="5"/>
</dbReference>
<dbReference type="SUPFAM" id="SSF48371">
    <property type="entry name" value="ARM repeat"/>
    <property type="match status" value="4"/>
</dbReference>
<dbReference type="Pfam" id="PF24984">
    <property type="entry name" value="HEAT_EF3_GNC1"/>
    <property type="match status" value="1"/>
</dbReference>
<proteinExistence type="inferred from homology"/>
<dbReference type="KEGG" id="slb:AWJ20_3387"/>
<dbReference type="Pfam" id="PF12074">
    <property type="entry name" value="Gcn1_N"/>
    <property type="match status" value="1"/>
</dbReference>
<sequence>MTVLEWINGIISEKKTAKLALSTEFVAAHAILLEKAVYSTEHRERLAHSALKTTRYAFSKYLINTSDTTNGYLQSLFDQKNLSSIILLSAMAGAASDLVSSLPSASELIKDHKENIYNLYVQVVLSSKVPLNRAVVDSFQPLFVDYTLTEDFDTIILPAVSKSLLRAPEIVLQFIIPGLLSALSPLVDISSAVENSLVNSFTSAFASSNVIVRDSAAECLRIAIQHCYDQEAINRISLTLANNLKKATSPDHRILYGSVLADNIKSNNGASLAAIILPVATKESNELALTQLTRALFYHFIRGDNYDKSIIEGIKKGFTEKRLTIRRVWITEFVKRVSNEVKSDSLVNFISSFDIQLDAAFKEVASNPTNAIQNKAVAIGFALLTLKPISYADEGASLLTSPRVYQKLISDQEFEWAILATKSTDQFTLELGRAWIFYVLSHQVPSSCRRSALEALRNVYMDNSPSVGPLLIEALSEKETLTTYTNLQQIINIFSTDVDPVQAKESNLAKLIFVCHYPGALGKASWATLCLRAGVDPGELVAHLHDSMLRDIFSVVDDSLYPTAFAALATLCFIRSDLIVPSVVQFINSSLNSALISEFSADDITIWNSPEGELVDLDARNSSTKRKVYVENKNSKDFETRKWEESVRNEISKKKANAPDTLKTKKLSKEEQTILDKQSAIRASVNQIVAKYKRAISLVNTLASQTLVENGRELWFPASVLKLVELLNCPNQVLGQEIGESFLNLSLNLSDRIDPGMKKIIGVAILRSIGVSETYIAEEYLAEPLKDLVTRVLYRIKFLCVQRPLDAITLVYVIPLLLRTLENKGGIGTSSDDEIEEQVILALDILSAHAEQLNNIPRGNLLQNLIDLMTSRMNSAKHIKDCLVAIIQNVSGTISETEINVLLSNVLSGDVFVRTTLLEVIDGELDNCLVDRGFSSEIWIERFDDELVIANLATEIWQYNEFKTDEQTPRKLLEFLGSEHASLRHACARSIAASVGANKTLASATYQSLINLFIEKSKPPPPVYDKFGILVKSSNEDPWYTRSGIAKALQEFAPLLQETSLVIEMFEFLINTGLGDQNSTVHSELLEAGLAVINTRGLNNVESLIPIFESYLAKSDKEKNDQISESVIILYGALARHLQSDDARLIKVVDRLLATLDTPSEDVQYAVSQCLPPLVKLITPQLGSYFEKILEKLFTSAKFAERRGAAYGLAGLVKGVGISSLADYDIIRSLTDAIEDKKDPKKRQGGQFAFECLSMALGKYFEPYVIELVPIILSCLGDSNIEVREATTYASRSIMKNTTGYGISKLIPLALENLDQTAWRAKKGAVELLGNMAYLDPQQLSSSLSTIIPEIVGVLNDTHKEVRNAANQSLQRFGEVIRNPEIQTLVPILIKAISDSTRYTEDALDSLLKTKFVHYIDAPSLSLIVHVLHRGLKDRSAAIKRKACQIVGNMSILTDSRDLQPYLPSMVSELEVAMVDPVPETRATASKALGSLVEKLGEEQFPDLIPRLMDTLKDESRSGDRLGSAQALSEVIYGLGIGKLEELLPVILKNCTSSKSWIRQGYMPMLLYLPACFGASLSPYLNQIIPPILSGLADNVEDVRDTALKAGRRLVRNYATKAVDLLLPELESGLSDRNHRIRLSSVELTGDLLFQVTGINSKNIDEEQVASSEINKTLIDVLGSQRRDRILSSLFICRSDTSAMVRNSALEVWKCLVANTPRTVKEILPSLTQMIIKRLASSDDEQRTIAAQTLGDLVRRVGGNALGSLLPTLEEEMLSSDGDAKQGICLALIELVKSTSPEALIEYQQTIVGIVRNALTDSDSNVREAAGHAFDALQESLDEAADDILPDLIEQMQNGDESALSALKEMMSTKSDVVFPVLIPTLLTPPMTPFKARSLASVVAVSGVALYKRLTSILNALVDALTRDRDESISEALDTVVLSVVHEEGVHPLMQHLLSLAKNEQISKREITFRHMVLFFEQSTLDYSMYIQDWLSLLINALDERDENVVKAAWAALSVLVKKLSKEDMEKLVRPTRQALVLTGSPGSDLPGFALPKGPSCILPIFIQGLMYGTSDQREQAALGIADIVERTSPDSLKPFVTQITGPLIRTIGERFPSDVKAAILYTLSLLLTKIPAFLKPFLPQLQRTFAKSLSDPTSELLRSRAAKALGILITLQARIDPLVNELISGARISTDSGVTEAMLQALYEVVSSVGKNLSDASKNSVIAFIEQILPSGNGKPKVLSLLAKILSAIVGTVDGEQAGKIIKQALQHEDENFSILILNGVLKYGSETVKNTDLSASIYKYFAERASSEHSNVAEASIIGLGKYLLSISIPESEETEEIIKKLAESIEKSESRSTDTRRLALVVLRTIAREKYQLVSPYIDLIAVPLFGCVRDMIIPVKLAAEKVYLTIFKLVEDPEGKIFEEWFNNAKNSGVIPAPQQRSINDYTRRVAFRLAQAERDRIAAGGDDETLFSDRIEDMNEIWSVGNVEVSSRN</sequence>
<reference evidence="6 7" key="1">
    <citation type="submission" date="2016-02" db="EMBL/GenBank/DDBJ databases">
        <title>Complete genome sequence and transcriptome regulation of the pentose utilising yeast Sugiyamaella lignohabitans.</title>
        <authorList>
            <person name="Bellasio M."/>
            <person name="Peymann A."/>
            <person name="Valli M."/>
            <person name="Sipitzky M."/>
            <person name="Graf A."/>
            <person name="Sauer M."/>
            <person name="Marx H."/>
            <person name="Mattanovich D."/>
        </authorList>
    </citation>
    <scope>NUCLEOTIDE SEQUENCE [LARGE SCALE GENOMIC DNA]</scope>
    <source>
        <strain evidence="6 7">CBS 10342</strain>
    </source>
</reference>
<dbReference type="Pfam" id="PF24916">
    <property type="entry name" value="HEAT_GCN1_fung"/>
    <property type="match status" value="1"/>
</dbReference>
<evidence type="ECO:0000313" key="7">
    <source>
        <dbReference type="Proteomes" id="UP000189580"/>
    </source>
</evidence>
<name>A0A167FV98_9ASCO</name>
<dbReference type="PANTHER" id="PTHR23346:SF7">
    <property type="entry name" value="STALLED RIBOSOME SENSOR GCN1"/>
    <property type="match status" value="1"/>
</dbReference>
<dbReference type="SMART" id="SM01349">
    <property type="entry name" value="TOG"/>
    <property type="match status" value="2"/>
</dbReference>
<dbReference type="InterPro" id="IPR022716">
    <property type="entry name" value="Gcn1_N"/>
</dbReference>
<dbReference type="InterPro" id="IPR021133">
    <property type="entry name" value="HEAT_type_2"/>
</dbReference>
<dbReference type="InterPro" id="IPR011989">
    <property type="entry name" value="ARM-like"/>
</dbReference>
<dbReference type="Proteomes" id="UP000189580">
    <property type="component" value="Chromosome b"/>
</dbReference>
<dbReference type="Pfam" id="PF25801">
    <property type="entry name" value="HEAT_GCN1_C_2"/>
    <property type="match status" value="1"/>
</dbReference>
<comment type="similarity">
    <text evidence="1">Belongs to the GCN1 family.</text>
</comment>
<dbReference type="GO" id="GO:1904689">
    <property type="term" value="P:negative regulation of cytoplasmic translational initiation"/>
    <property type="evidence" value="ECO:0007669"/>
    <property type="project" value="EnsemblFungi"/>
</dbReference>
<dbReference type="Pfam" id="PF24993">
    <property type="entry name" value="GNC1_N"/>
    <property type="match status" value="1"/>
</dbReference>